<organism evidence="2 3">
    <name type="scientific">Calocera viscosa (strain TUFC12733)</name>
    <dbReference type="NCBI Taxonomy" id="1330018"/>
    <lineage>
        <taxon>Eukaryota</taxon>
        <taxon>Fungi</taxon>
        <taxon>Dikarya</taxon>
        <taxon>Basidiomycota</taxon>
        <taxon>Agaricomycotina</taxon>
        <taxon>Dacrymycetes</taxon>
        <taxon>Dacrymycetales</taxon>
        <taxon>Dacrymycetaceae</taxon>
        <taxon>Calocera</taxon>
    </lineage>
</organism>
<evidence type="ECO:0000313" key="3">
    <source>
        <dbReference type="Proteomes" id="UP000076738"/>
    </source>
</evidence>
<gene>
    <name evidence="2" type="ORF">CALVIDRAFT_348338</name>
</gene>
<feature type="compositionally biased region" description="Basic and acidic residues" evidence="1">
    <location>
        <begin position="113"/>
        <end position="125"/>
    </location>
</feature>
<name>A0A167H8X2_CALVF</name>
<feature type="region of interest" description="Disordered" evidence="1">
    <location>
        <begin position="50"/>
        <end position="83"/>
    </location>
</feature>
<dbReference type="AlphaFoldDB" id="A0A167H8X2"/>
<keyword evidence="3" id="KW-1185">Reference proteome</keyword>
<dbReference type="EMBL" id="KV417324">
    <property type="protein sequence ID" value="KZO91368.1"/>
    <property type="molecule type" value="Genomic_DNA"/>
</dbReference>
<feature type="region of interest" description="Disordered" evidence="1">
    <location>
        <begin position="101"/>
        <end position="163"/>
    </location>
</feature>
<feature type="region of interest" description="Disordered" evidence="1">
    <location>
        <begin position="1"/>
        <end position="33"/>
    </location>
</feature>
<accession>A0A167H8X2</accession>
<dbReference type="Proteomes" id="UP000076738">
    <property type="component" value="Unassembled WGS sequence"/>
</dbReference>
<feature type="compositionally biased region" description="Polar residues" evidence="1">
    <location>
        <begin position="128"/>
        <end position="138"/>
    </location>
</feature>
<reference evidence="2 3" key="1">
    <citation type="journal article" date="2016" name="Mol. Biol. Evol.">
        <title>Comparative Genomics of Early-Diverging Mushroom-Forming Fungi Provides Insights into the Origins of Lignocellulose Decay Capabilities.</title>
        <authorList>
            <person name="Nagy L.G."/>
            <person name="Riley R."/>
            <person name="Tritt A."/>
            <person name="Adam C."/>
            <person name="Daum C."/>
            <person name="Floudas D."/>
            <person name="Sun H."/>
            <person name="Yadav J.S."/>
            <person name="Pangilinan J."/>
            <person name="Larsson K.H."/>
            <person name="Matsuura K."/>
            <person name="Barry K."/>
            <person name="Labutti K."/>
            <person name="Kuo R."/>
            <person name="Ohm R.A."/>
            <person name="Bhattacharya S.S."/>
            <person name="Shirouzu T."/>
            <person name="Yoshinaga Y."/>
            <person name="Martin F.M."/>
            <person name="Grigoriev I.V."/>
            <person name="Hibbett D.S."/>
        </authorList>
    </citation>
    <scope>NUCLEOTIDE SEQUENCE [LARGE SCALE GENOMIC DNA]</scope>
    <source>
        <strain evidence="2 3">TUFC12733</strain>
    </source>
</reference>
<evidence type="ECO:0000256" key="1">
    <source>
        <dbReference type="SAM" id="MobiDB-lite"/>
    </source>
</evidence>
<protein>
    <submittedName>
        <fullName evidence="2">Uncharacterized protein</fullName>
    </submittedName>
</protein>
<evidence type="ECO:0000313" key="2">
    <source>
        <dbReference type="EMBL" id="KZO91368.1"/>
    </source>
</evidence>
<sequence length="163" mass="16809">MGSFGGPIGSPPGGAARADLRESGAGQPGAVPSCPVQARAVRVHATPLCFLPPGKTAPTGPLTTGKKHRGATNIHPCQPGPERVGVANTSKGEIGWQMALSRQRTPLPASPHTPDRRPNSRDHCLRSSPVQESDSTVYTPPPACGNSLYPQPSASDGRPSCLP</sequence>
<feature type="compositionally biased region" description="Gly residues" evidence="1">
    <location>
        <begin position="1"/>
        <end position="12"/>
    </location>
</feature>
<proteinExistence type="predicted"/>